<dbReference type="InterPro" id="IPR002577">
    <property type="entry name" value="HTH_HxlR"/>
</dbReference>
<sequence>MSKIPQEGFFLLQDVIKGKWKSPILQYLDTGSKRPKELLDLCAGISTKVMNEQLTQLKEDGLIERIVFPEEVPVKVEYSLTVYGKQFIPLLHQLCELGEAHAKKHDLAIKETNYS</sequence>
<dbReference type="SUPFAM" id="SSF46785">
    <property type="entry name" value="Winged helix' DNA-binding domain"/>
    <property type="match status" value="1"/>
</dbReference>
<evidence type="ECO:0000259" key="4">
    <source>
        <dbReference type="PROSITE" id="PS51118"/>
    </source>
</evidence>
<dbReference type="Gene3D" id="1.10.10.10">
    <property type="entry name" value="Winged helix-like DNA-binding domain superfamily/Winged helix DNA-binding domain"/>
    <property type="match status" value="1"/>
</dbReference>
<evidence type="ECO:0000313" key="5">
    <source>
        <dbReference type="EMBL" id="WYJ85311.1"/>
    </source>
</evidence>
<protein>
    <recommendedName>
        <fullName evidence="4">HTH hxlR-type domain-containing protein</fullName>
    </recommendedName>
</protein>
<dbReference type="Proteomes" id="UP000195080">
    <property type="component" value="Chromosome"/>
</dbReference>
<keyword evidence="3" id="KW-0804">Transcription</keyword>
<dbReference type="PROSITE" id="PS51118">
    <property type="entry name" value="HTH_HXLR"/>
    <property type="match status" value="1"/>
</dbReference>
<evidence type="ECO:0000256" key="1">
    <source>
        <dbReference type="ARBA" id="ARBA00023015"/>
    </source>
</evidence>
<dbReference type="RefSeq" id="WP_086444532.1">
    <property type="nucleotide sequence ID" value="NZ_CP147248.1"/>
</dbReference>
<accession>A0ABZ2T1P7</accession>
<proteinExistence type="predicted"/>
<dbReference type="PANTHER" id="PTHR33204:SF29">
    <property type="entry name" value="TRANSCRIPTIONAL REGULATOR"/>
    <property type="match status" value="1"/>
</dbReference>
<reference evidence="6" key="1">
    <citation type="submission" date="2017-05" db="EMBL/GenBank/DDBJ databases">
        <title>The Genome Sequence of EEnterococcus faecalis 9F2_4866.</title>
        <authorList>
            <consortium name="The Broad Institute Genomics Platform"/>
            <consortium name="The Broad Institute Genomic Center for Infectious Diseases"/>
            <person name="Earl A."/>
            <person name="Manson A."/>
            <person name="Schwartman J."/>
            <person name="Gilmore M."/>
            <person name="Abouelleil A."/>
            <person name="Cao P."/>
            <person name="Chapman S."/>
            <person name="Cusick C."/>
            <person name="Shea T."/>
            <person name="Young S."/>
            <person name="Neafsey D."/>
            <person name="Nusbaum C."/>
            <person name="Birren B."/>
        </authorList>
    </citation>
    <scope>NUCLEOTIDE SEQUENCE [LARGE SCALE GENOMIC DNA]</scope>
    <source>
        <strain evidence="6">12C11_DIV0727</strain>
    </source>
</reference>
<evidence type="ECO:0000313" key="6">
    <source>
        <dbReference type="Proteomes" id="UP000195080"/>
    </source>
</evidence>
<dbReference type="InterPro" id="IPR036388">
    <property type="entry name" value="WH-like_DNA-bd_sf"/>
</dbReference>
<dbReference type="EMBL" id="CP147248">
    <property type="protein sequence ID" value="WYJ85311.1"/>
    <property type="molecule type" value="Genomic_DNA"/>
</dbReference>
<feature type="domain" description="HTH hxlR-type" evidence="4">
    <location>
        <begin position="4"/>
        <end position="106"/>
    </location>
</feature>
<organism evidence="5 6">
    <name type="scientific">Candidatus Enterococcus lemimoniae</name>
    <dbReference type="NCBI Taxonomy" id="1834167"/>
    <lineage>
        <taxon>Bacteria</taxon>
        <taxon>Bacillati</taxon>
        <taxon>Bacillota</taxon>
        <taxon>Bacilli</taxon>
        <taxon>Lactobacillales</taxon>
        <taxon>Enterococcaceae</taxon>
        <taxon>Enterococcus</taxon>
    </lineage>
</organism>
<dbReference type="PANTHER" id="PTHR33204">
    <property type="entry name" value="TRANSCRIPTIONAL REGULATOR, MARR FAMILY"/>
    <property type="match status" value="1"/>
</dbReference>
<reference evidence="5 6" key="2">
    <citation type="submission" date="2024-03" db="EMBL/GenBank/DDBJ databases">
        <title>The Genome Sequence of Enterococcus sp. DIV0727d.</title>
        <authorList>
            <consortium name="The Broad Institute Genomics Platform"/>
            <consortium name="The Broad Institute Microbial Omics Core"/>
            <consortium name="The Broad Institute Genomic Center for Infectious Diseases"/>
            <person name="Earl A."/>
            <person name="Manson A."/>
            <person name="Gilmore M."/>
            <person name="Schwartman J."/>
            <person name="Shea T."/>
            <person name="Abouelleil A."/>
            <person name="Cao P."/>
            <person name="Chapman S."/>
            <person name="Cusick C."/>
            <person name="Young S."/>
            <person name="Neafsey D."/>
            <person name="Nusbaum C."/>
            <person name="Birren B."/>
        </authorList>
    </citation>
    <scope>NUCLEOTIDE SEQUENCE [LARGE SCALE GENOMIC DNA]</scope>
    <source>
        <strain evidence="5 6">12C11_DIV0727</strain>
    </source>
</reference>
<keyword evidence="1" id="KW-0805">Transcription regulation</keyword>
<gene>
    <name evidence="5" type="ORF">A5866_000387</name>
</gene>
<evidence type="ECO:0000256" key="2">
    <source>
        <dbReference type="ARBA" id="ARBA00023125"/>
    </source>
</evidence>
<dbReference type="InterPro" id="IPR036390">
    <property type="entry name" value="WH_DNA-bd_sf"/>
</dbReference>
<evidence type="ECO:0000256" key="3">
    <source>
        <dbReference type="ARBA" id="ARBA00023163"/>
    </source>
</evidence>
<name>A0ABZ2T1P7_9ENTE</name>
<keyword evidence="2" id="KW-0238">DNA-binding</keyword>
<dbReference type="Pfam" id="PF01638">
    <property type="entry name" value="HxlR"/>
    <property type="match status" value="1"/>
</dbReference>
<keyword evidence="6" id="KW-1185">Reference proteome</keyword>